<evidence type="ECO:0000256" key="7">
    <source>
        <dbReference type="RuleBase" id="RU003346"/>
    </source>
</evidence>
<dbReference type="PANTHER" id="PTHR48022">
    <property type="entry name" value="PLASTIDIC GLUCOSE TRANSPORTER 4"/>
    <property type="match status" value="1"/>
</dbReference>
<evidence type="ECO:0000256" key="8">
    <source>
        <dbReference type="SAM" id="MobiDB-lite"/>
    </source>
</evidence>
<evidence type="ECO:0000259" key="10">
    <source>
        <dbReference type="PROSITE" id="PS50850"/>
    </source>
</evidence>
<dbReference type="PROSITE" id="PS50850">
    <property type="entry name" value="MFS"/>
    <property type="match status" value="1"/>
</dbReference>
<feature type="region of interest" description="Disordered" evidence="8">
    <location>
        <begin position="491"/>
        <end position="516"/>
    </location>
</feature>
<dbReference type="Pfam" id="PF00083">
    <property type="entry name" value="Sugar_tr"/>
    <property type="match status" value="1"/>
</dbReference>
<dbReference type="InterPro" id="IPR003663">
    <property type="entry name" value="Sugar/inositol_transpt"/>
</dbReference>
<evidence type="ECO:0000256" key="9">
    <source>
        <dbReference type="SAM" id="Phobius"/>
    </source>
</evidence>
<accession>A0A0D1Z2D0</accession>
<evidence type="ECO:0000313" key="11">
    <source>
        <dbReference type="EMBL" id="KIW07087.1"/>
    </source>
</evidence>
<sequence>MSGHEKKYIIPRPRNWYNFCVALFVAFGSLSYGYASSISAAVIGTPAWYGYMGLEQGSSYTTSIIGVINCIYSIGGMLGCVYNMWSAEFFGRKRSIQMACVMAIIGAGLMTGSVNVAMFCVARVIMGFAIGILVTLVPLYQSEVSPAESRGLMVGLHGVLIGFSYSLTGFVSYGCSFSSNGAFQWRFPLAVQALWPLVLFVGMFFLPYSPRWLLAQGRSAEAWETTKRLHANKNDPNDDYARHEFRQMTEQIKWEREHHAVGALAQAKLAFSRKSFQKRLALGFLVQAGNQFCGPLVINNYQTTFYNGLGITGRLPLLLVGCFNFVTVPGNLTNGLLVDYIGRRKFILTGCISLCIVLCVETALTARFADTNSDNKVGLGFGVAFIFLFPVFYSLCLDATMYLYPSEIFPMIIRSFGISFSISGQWIASTILLGAAPTAFEKCGYKFWFLFIFSCVVYGVLVYFFLPETKGKTLEEISLVFGDPVGMTDLGPPLDNKSRDEEIVKTGPEKIEAKHE</sequence>
<feature type="transmembrane region" description="Helical" evidence="9">
    <location>
        <begin position="346"/>
        <end position="369"/>
    </location>
</feature>
<evidence type="ECO:0000313" key="12">
    <source>
        <dbReference type="Proteomes" id="UP000053259"/>
    </source>
</evidence>
<feature type="transmembrane region" description="Helical" evidence="9">
    <location>
        <begin position="185"/>
        <end position="208"/>
    </location>
</feature>
<organism evidence="11 12">
    <name type="scientific">Verruconis gallopava</name>
    <dbReference type="NCBI Taxonomy" id="253628"/>
    <lineage>
        <taxon>Eukaryota</taxon>
        <taxon>Fungi</taxon>
        <taxon>Dikarya</taxon>
        <taxon>Ascomycota</taxon>
        <taxon>Pezizomycotina</taxon>
        <taxon>Dothideomycetes</taxon>
        <taxon>Pleosporomycetidae</taxon>
        <taxon>Venturiales</taxon>
        <taxon>Sympoventuriaceae</taxon>
        <taxon>Verruconis</taxon>
    </lineage>
</organism>
<comment type="similarity">
    <text evidence="2 7">Belongs to the major facilitator superfamily. Sugar transporter (TC 2.A.1.1) family.</text>
</comment>
<evidence type="ECO:0000256" key="5">
    <source>
        <dbReference type="ARBA" id="ARBA00022989"/>
    </source>
</evidence>
<dbReference type="GO" id="GO:0005351">
    <property type="term" value="F:carbohydrate:proton symporter activity"/>
    <property type="evidence" value="ECO:0007669"/>
    <property type="project" value="TreeGrafter"/>
</dbReference>
<dbReference type="GO" id="GO:0016020">
    <property type="term" value="C:membrane"/>
    <property type="evidence" value="ECO:0007669"/>
    <property type="project" value="UniProtKB-SubCell"/>
</dbReference>
<dbReference type="Gene3D" id="1.20.1250.20">
    <property type="entry name" value="MFS general substrate transporter like domains"/>
    <property type="match status" value="1"/>
</dbReference>
<dbReference type="VEuPathDB" id="FungiDB:PV09_01971"/>
<proteinExistence type="inferred from homology"/>
<feature type="compositionally biased region" description="Basic and acidic residues" evidence="8">
    <location>
        <begin position="496"/>
        <end position="516"/>
    </location>
</feature>
<feature type="transmembrane region" description="Helical" evidence="9">
    <location>
        <begin position="381"/>
        <end position="404"/>
    </location>
</feature>
<dbReference type="FunFam" id="1.20.1250.20:FF:000134">
    <property type="entry name" value="MFS sugar transporter protein"/>
    <property type="match status" value="1"/>
</dbReference>
<dbReference type="EMBL" id="KN847533">
    <property type="protein sequence ID" value="KIW07087.1"/>
    <property type="molecule type" value="Genomic_DNA"/>
</dbReference>
<dbReference type="GeneID" id="27309944"/>
<dbReference type="SUPFAM" id="SSF103473">
    <property type="entry name" value="MFS general substrate transporter"/>
    <property type="match status" value="1"/>
</dbReference>
<dbReference type="PANTHER" id="PTHR48022:SF38">
    <property type="entry name" value="MAJOR FACILITATOR SUPERFAMILY (MFS) PROFILE DOMAIN-CONTAINING PROTEIN-RELATED"/>
    <property type="match status" value="1"/>
</dbReference>
<dbReference type="HOGENOM" id="CLU_001265_30_13_1"/>
<dbReference type="InterPro" id="IPR050360">
    <property type="entry name" value="MFS_Sugar_Transporters"/>
</dbReference>
<evidence type="ECO:0000256" key="3">
    <source>
        <dbReference type="ARBA" id="ARBA00022448"/>
    </source>
</evidence>
<dbReference type="Proteomes" id="UP000053259">
    <property type="component" value="Unassembled WGS sequence"/>
</dbReference>
<feature type="transmembrane region" description="Helical" evidence="9">
    <location>
        <begin position="280"/>
        <end position="298"/>
    </location>
</feature>
<feature type="transmembrane region" description="Helical" evidence="9">
    <location>
        <begin position="121"/>
        <end position="140"/>
    </location>
</feature>
<evidence type="ECO:0000256" key="6">
    <source>
        <dbReference type="ARBA" id="ARBA00023136"/>
    </source>
</evidence>
<dbReference type="InParanoid" id="A0A0D1Z2D0"/>
<reference evidence="11 12" key="1">
    <citation type="submission" date="2015-01" db="EMBL/GenBank/DDBJ databases">
        <title>The Genome Sequence of Ochroconis gallopava CBS43764.</title>
        <authorList>
            <consortium name="The Broad Institute Genomics Platform"/>
            <person name="Cuomo C."/>
            <person name="de Hoog S."/>
            <person name="Gorbushina A."/>
            <person name="Stielow B."/>
            <person name="Teixiera M."/>
            <person name="Abouelleil A."/>
            <person name="Chapman S.B."/>
            <person name="Priest M."/>
            <person name="Young S.K."/>
            <person name="Wortman J."/>
            <person name="Nusbaum C."/>
            <person name="Birren B."/>
        </authorList>
    </citation>
    <scope>NUCLEOTIDE SEQUENCE [LARGE SCALE GENOMIC DNA]</scope>
    <source>
        <strain evidence="11 12">CBS 43764</strain>
    </source>
</reference>
<keyword evidence="4 9" id="KW-0812">Transmembrane</keyword>
<protein>
    <recommendedName>
        <fullName evidence="10">Major facilitator superfamily (MFS) profile domain-containing protein</fullName>
    </recommendedName>
</protein>
<comment type="subcellular location">
    <subcellularLocation>
        <location evidence="1">Membrane</location>
        <topology evidence="1">Multi-pass membrane protein</topology>
    </subcellularLocation>
</comment>
<keyword evidence="6 9" id="KW-0472">Membrane</keyword>
<feature type="transmembrane region" description="Helical" evidence="9">
    <location>
        <begin position="447"/>
        <end position="466"/>
    </location>
</feature>
<evidence type="ECO:0000256" key="1">
    <source>
        <dbReference type="ARBA" id="ARBA00004141"/>
    </source>
</evidence>
<dbReference type="InterPro" id="IPR020846">
    <property type="entry name" value="MFS_dom"/>
</dbReference>
<gene>
    <name evidence="11" type="ORF">PV09_01971</name>
</gene>
<evidence type="ECO:0000256" key="2">
    <source>
        <dbReference type="ARBA" id="ARBA00010992"/>
    </source>
</evidence>
<feature type="transmembrane region" description="Helical" evidence="9">
    <location>
        <begin position="152"/>
        <end position="173"/>
    </location>
</feature>
<keyword evidence="5 9" id="KW-1133">Transmembrane helix</keyword>
<name>A0A0D1Z2D0_9PEZI</name>
<dbReference type="NCBIfam" id="TIGR00879">
    <property type="entry name" value="SP"/>
    <property type="match status" value="1"/>
</dbReference>
<dbReference type="InterPro" id="IPR005828">
    <property type="entry name" value="MFS_sugar_transport-like"/>
</dbReference>
<keyword evidence="3 7" id="KW-0813">Transport</keyword>
<dbReference type="PROSITE" id="PS00217">
    <property type="entry name" value="SUGAR_TRANSPORT_2"/>
    <property type="match status" value="1"/>
</dbReference>
<feature type="transmembrane region" description="Helical" evidence="9">
    <location>
        <begin position="64"/>
        <end position="84"/>
    </location>
</feature>
<dbReference type="RefSeq" id="XP_016216956.1">
    <property type="nucleotide sequence ID" value="XM_016354940.1"/>
</dbReference>
<feature type="transmembrane region" description="Helical" evidence="9">
    <location>
        <begin position="416"/>
        <end position="435"/>
    </location>
</feature>
<feature type="domain" description="Major facilitator superfamily (MFS) profile" evidence="10">
    <location>
        <begin position="21"/>
        <end position="470"/>
    </location>
</feature>
<evidence type="ECO:0000256" key="4">
    <source>
        <dbReference type="ARBA" id="ARBA00022692"/>
    </source>
</evidence>
<dbReference type="InterPro" id="IPR005829">
    <property type="entry name" value="Sugar_transporter_CS"/>
</dbReference>
<keyword evidence="12" id="KW-1185">Reference proteome</keyword>
<dbReference type="PRINTS" id="PR00171">
    <property type="entry name" value="SUGRTRNSPORT"/>
</dbReference>
<dbReference type="InterPro" id="IPR036259">
    <property type="entry name" value="MFS_trans_sf"/>
</dbReference>
<dbReference type="AlphaFoldDB" id="A0A0D1Z2D0"/>
<feature type="transmembrane region" description="Helical" evidence="9">
    <location>
        <begin position="96"/>
        <end position="115"/>
    </location>
</feature>
<dbReference type="OrthoDB" id="6612291at2759"/>